<dbReference type="EMBL" id="CBXF010000093">
    <property type="protein sequence ID" value="CDL83645.1"/>
    <property type="molecule type" value="Genomic_DNA"/>
</dbReference>
<evidence type="ECO:0000313" key="2">
    <source>
        <dbReference type="Proteomes" id="UP000019202"/>
    </source>
</evidence>
<dbReference type="Proteomes" id="UP000019202">
    <property type="component" value="Unassembled WGS sequence"/>
</dbReference>
<evidence type="ECO:0000313" key="1">
    <source>
        <dbReference type="EMBL" id="CDL83645.1"/>
    </source>
</evidence>
<sequence length="48" mass="5589">MYSDETMVKNYILTLSFLNLVYFCKLIFELPASEFFSLSHPTEICCVS</sequence>
<name>W1J2F9_9GAMM</name>
<dbReference type="AlphaFoldDB" id="W1J2F9"/>
<comment type="caution">
    <text evidence="1">The sequence shown here is derived from an EMBL/GenBank/DDBJ whole genome shotgun (WGS) entry which is preliminary data.</text>
</comment>
<gene>
    <name evidence="1" type="ORF">XSR1_340045</name>
</gene>
<protein>
    <submittedName>
        <fullName evidence="1">Uncharacterized protein</fullName>
    </submittedName>
</protein>
<reference evidence="1" key="1">
    <citation type="submission" date="2013-11" db="EMBL/GenBank/DDBJ databases">
        <title>Draft genome sequence and annotation of the entomopathogenic bacteria, Xenorhabdus cabanillasi strain JM26 and Xenorhabdus szentirmai strain DSM 16338.</title>
        <authorList>
            <person name="Gualtieri M."/>
            <person name="Ogier J.C."/>
            <person name="Pages S."/>
            <person name="Givaudan A."/>
            <person name="Gaudriault S."/>
        </authorList>
    </citation>
    <scope>NUCLEOTIDE SEQUENCE [LARGE SCALE GENOMIC DNA]</scope>
    <source>
        <strain evidence="1">DSM 16338</strain>
    </source>
</reference>
<accession>W1J2F9</accession>
<proteinExistence type="predicted"/>
<keyword evidence="2" id="KW-1185">Reference proteome</keyword>
<organism evidence="1 2">
    <name type="scientific">Xenorhabdus szentirmaii DSM 16338</name>
    <dbReference type="NCBI Taxonomy" id="1427518"/>
    <lineage>
        <taxon>Bacteria</taxon>
        <taxon>Pseudomonadati</taxon>
        <taxon>Pseudomonadota</taxon>
        <taxon>Gammaproteobacteria</taxon>
        <taxon>Enterobacterales</taxon>
        <taxon>Morganellaceae</taxon>
        <taxon>Xenorhabdus</taxon>
    </lineage>
</organism>